<accession>A0A645I7P2</accession>
<reference evidence="1" key="1">
    <citation type="submission" date="2019-08" db="EMBL/GenBank/DDBJ databases">
        <authorList>
            <person name="Kucharzyk K."/>
            <person name="Murdoch R.W."/>
            <person name="Higgins S."/>
            <person name="Loffler F."/>
        </authorList>
    </citation>
    <scope>NUCLEOTIDE SEQUENCE</scope>
</reference>
<comment type="caution">
    <text evidence="1">The sequence shown here is derived from an EMBL/GenBank/DDBJ whole genome shotgun (WGS) entry which is preliminary data.</text>
</comment>
<proteinExistence type="predicted"/>
<organism evidence="1">
    <name type="scientific">bioreactor metagenome</name>
    <dbReference type="NCBI Taxonomy" id="1076179"/>
    <lineage>
        <taxon>unclassified sequences</taxon>
        <taxon>metagenomes</taxon>
        <taxon>ecological metagenomes</taxon>
    </lineage>
</organism>
<evidence type="ECO:0000313" key="1">
    <source>
        <dbReference type="EMBL" id="MPN43443.1"/>
    </source>
</evidence>
<dbReference type="EMBL" id="VSSQ01101845">
    <property type="protein sequence ID" value="MPN43443.1"/>
    <property type="molecule type" value="Genomic_DNA"/>
</dbReference>
<name>A0A645I7P2_9ZZZZ</name>
<gene>
    <name evidence="1" type="ORF">SDC9_191003</name>
</gene>
<sequence length="62" mass="7287">MGEHLTKLLILGHEVLVKIYLDLEKALCSMNNRSNHYQNVLEYREDANPYRLHSLRVEPVLP</sequence>
<dbReference type="AlphaFoldDB" id="A0A645I7P2"/>
<protein>
    <submittedName>
        <fullName evidence="1">Uncharacterized protein</fullName>
    </submittedName>
</protein>